<name>A0AAD9TG45_9ROSI</name>
<dbReference type="AlphaFoldDB" id="A0AAD9TG45"/>
<sequence length="81" mass="9574">MKVIIPDATHGVFEYQLAKNLKQHCRKQGDVINPYYRSTYVYSVEEFDRVMAELKAMHAEVYDELLVFGIQKFSRVYNPIK</sequence>
<evidence type="ECO:0000313" key="2">
    <source>
        <dbReference type="Proteomes" id="UP001280121"/>
    </source>
</evidence>
<keyword evidence="2" id="KW-1185">Reference proteome</keyword>
<dbReference type="EMBL" id="JANJYI010000009">
    <property type="protein sequence ID" value="KAK2634870.1"/>
    <property type="molecule type" value="Genomic_DNA"/>
</dbReference>
<evidence type="ECO:0000313" key="1">
    <source>
        <dbReference type="EMBL" id="KAK2634870.1"/>
    </source>
</evidence>
<gene>
    <name evidence="1" type="ORF">Ddye_029662</name>
</gene>
<reference evidence="1" key="1">
    <citation type="journal article" date="2023" name="Plant J.">
        <title>Genome sequences and population genomics provide insights into the demographic history, inbreeding, and mutation load of two 'living fossil' tree species of Dipteronia.</title>
        <authorList>
            <person name="Feng Y."/>
            <person name="Comes H.P."/>
            <person name="Chen J."/>
            <person name="Zhu S."/>
            <person name="Lu R."/>
            <person name="Zhang X."/>
            <person name="Li P."/>
            <person name="Qiu J."/>
            <person name="Olsen K.M."/>
            <person name="Qiu Y."/>
        </authorList>
    </citation>
    <scope>NUCLEOTIDE SEQUENCE</scope>
    <source>
        <strain evidence="1">KIB01</strain>
    </source>
</reference>
<comment type="caution">
    <text evidence="1">The sequence shown here is derived from an EMBL/GenBank/DDBJ whole genome shotgun (WGS) entry which is preliminary data.</text>
</comment>
<accession>A0AAD9TG45</accession>
<dbReference type="Proteomes" id="UP001280121">
    <property type="component" value="Unassembled WGS sequence"/>
</dbReference>
<proteinExistence type="predicted"/>
<protein>
    <submittedName>
        <fullName evidence="1">Uncharacterized protein</fullName>
    </submittedName>
</protein>
<organism evidence="1 2">
    <name type="scientific">Dipteronia dyeriana</name>
    <dbReference type="NCBI Taxonomy" id="168575"/>
    <lineage>
        <taxon>Eukaryota</taxon>
        <taxon>Viridiplantae</taxon>
        <taxon>Streptophyta</taxon>
        <taxon>Embryophyta</taxon>
        <taxon>Tracheophyta</taxon>
        <taxon>Spermatophyta</taxon>
        <taxon>Magnoliopsida</taxon>
        <taxon>eudicotyledons</taxon>
        <taxon>Gunneridae</taxon>
        <taxon>Pentapetalae</taxon>
        <taxon>rosids</taxon>
        <taxon>malvids</taxon>
        <taxon>Sapindales</taxon>
        <taxon>Sapindaceae</taxon>
        <taxon>Hippocastanoideae</taxon>
        <taxon>Acereae</taxon>
        <taxon>Dipteronia</taxon>
    </lineage>
</organism>
<feature type="non-terminal residue" evidence="1">
    <location>
        <position position="81"/>
    </location>
</feature>